<reference evidence="3 4" key="1">
    <citation type="submission" date="2015-06" db="EMBL/GenBank/DDBJ databases">
        <title>Genome sequencing project of Bacillus galactosidilyticus PL133.</title>
        <authorList>
            <person name="Gaiero J."/>
            <person name="Nicol R."/>
            <person name="Habash M."/>
        </authorList>
    </citation>
    <scope>NUCLEOTIDE SEQUENCE [LARGE SCALE GENOMIC DNA]</scope>
    <source>
        <strain evidence="3 4">PL133</strain>
    </source>
</reference>
<dbReference type="PROSITE" id="PS51257">
    <property type="entry name" value="PROKAR_LIPOPROTEIN"/>
    <property type="match status" value="1"/>
</dbReference>
<dbReference type="AlphaFoldDB" id="A0A0Q9Y7F4"/>
<dbReference type="Proteomes" id="UP000053881">
    <property type="component" value="Unassembled WGS sequence"/>
</dbReference>
<keyword evidence="2" id="KW-0732">Signal</keyword>
<feature type="compositionally biased region" description="Acidic residues" evidence="1">
    <location>
        <begin position="52"/>
        <end position="62"/>
    </location>
</feature>
<proteinExistence type="predicted"/>
<name>A0A0Q9Y7F4_9BACI</name>
<evidence type="ECO:0000313" key="3">
    <source>
        <dbReference type="EMBL" id="KRG12145.1"/>
    </source>
</evidence>
<evidence type="ECO:0000256" key="1">
    <source>
        <dbReference type="SAM" id="MobiDB-lite"/>
    </source>
</evidence>
<feature type="signal peptide" evidence="2">
    <location>
        <begin position="1"/>
        <end position="19"/>
    </location>
</feature>
<dbReference type="PATRIC" id="fig|217031.4.peg.4056"/>
<feature type="compositionally biased region" description="Basic and acidic residues" evidence="1">
    <location>
        <begin position="63"/>
        <end position="72"/>
    </location>
</feature>
<feature type="region of interest" description="Disordered" evidence="1">
    <location>
        <begin position="24"/>
        <end position="84"/>
    </location>
</feature>
<protein>
    <submittedName>
        <fullName evidence="3">Uncharacterized protein</fullName>
    </submittedName>
</protein>
<evidence type="ECO:0000256" key="2">
    <source>
        <dbReference type="SAM" id="SignalP"/>
    </source>
</evidence>
<evidence type="ECO:0000313" key="4">
    <source>
        <dbReference type="Proteomes" id="UP000053881"/>
    </source>
</evidence>
<comment type="caution">
    <text evidence="3">The sequence shown here is derived from an EMBL/GenBank/DDBJ whole genome shotgun (WGS) entry which is preliminary data.</text>
</comment>
<accession>A0A0Q9Y7F4</accession>
<feature type="compositionally biased region" description="Acidic residues" evidence="1">
    <location>
        <begin position="74"/>
        <end position="84"/>
    </location>
</feature>
<dbReference type="EMBL" id="LGPB01000097">
    <property type="protein sequence ID" value="KRG12145.1"/>
    <property type="molecule type" value="Genomic_DNA"/>
</dbReference>
<feature type="chain" id="PRO_5038354943" evidence="2">
    <location>
        <begin position="20"/>
        <end position="84"/>
    </location>
</feature>
<sequence>MVKKIWFLLIIGLISFTLAACGDSESTGKVPAENETNEDNENKSSAERQLEWAEEQENENDEGDKTDARIAAEESGEWEEADLS</sequence>
<organism evidence="3 4">
    <name type="scientific">Lederbergia galactosidilytica</name>
    <dbReference type="NCBI Taxonomy" id="217031"/>
    <lineage>
        <taxon>Bacteria</taxon>
        <taxon>Bacillati</taxon>
        <taxon>Bacillota</taxon>
        <taxon>Bacilli</taxon>
        <taxon>Bacillales</taxon>
        <taxon>Bacillaceae</taxon>
        <taxon>Lederbergia</taxon>
    </lineage>
</organism>
<feature type="compositionally biased region" description="Basic and acidic residues" evidence="1">
    <location>
        <begin position="40"/>
        <end position="51"/>
    </location>
</feature>
<gene>
    <name evidence="3" type="ORF">ACA29_12190</name>
</gene>